<gene>
    <name evidence="1" type="ORF">TPAB3V08_LOCUS5619</name>
</gene>
<dbReference type="Proteomes" id="UP001153148">
    <property type="component" value="Unassembled WGS sequence"/>
</dbReference>
<evidence type="ECO:0000313" key="2">
    <source>
        <dbReference type="Proteomes" id="UP001153148"/>
    </source>
</evidence>
<keyword evidence="2" id="KW-1185">Reference proteome</keyword>
<proteinExistence type="predicted"/>
<sequence>MGLFPALYLEKIVELNNNYMWLHIRGVGEWTNRLYNYFEREQDKLHNIQEDIHGLPTAVNQSLLNGSSDSRSKL</sequence>
<accession>A0ABN7NUW4</accession>
<dbReference type="EMBL" id="CAJPIN010007710">
    <property type="protein sequence ID" value="CAG2058650.1"/>
    <property type="molecule type" value="Genomic_DNA"/>
</dbReference>
<organism evidence="1 2">
    <name type="scientific">Timema podura</name>
    <name type="common">Walking stick</name>
    <dbReference type="NCBI Taxonomy" id="61482"/>
    <lineage>
        <taxon>Eukaryota</taxon>
        <taxon>Metazoa</taxon>
        <taxon>Ecdysozoa</taxon>
        <taxon>Arthropoda</taxon>
        <taxon>Hexapoda</taxon>
        <taxon>Insecta</taxon>
        <taxon>Pterygota</taxon>
        <taxon>Neoptera</taxon>
        <taxon>Polyneoptera</taxon>
        <taxon>Phasmatodea</taxon>
        <taxon>Timematodea</taxon>
        <taxon>Timematoidea</taxon>
        <taxon>Timematidae</taxon>
        <taxon>Timema</taxon>
    </lineage>
</organism>
<reference evidence="1" key="1">
    <citation type="submission" date="2021-03" db="EMBL/GenBank/DDBJ databases">
        <authorList>
            <person name="Tran Van P."/>
        </authorList>
    </citation>
    <scope>NUCLEOTIDE SEQUENCE</scope>
</reference>
<protein>
    <submittedName>
        <fullName evidence="1">Uncharacterized protein</fullName>
    </submittedName>
</protein>
<name>A0ABN7NUW4_TIMPD</name>
<comment type="caution">
    <text evidence="1">The sequence shown here is derived from an EMBL/GenBank/DDBJ whole genome shotgun (WGS) entry which is preliminary data.</text>
</comment>
<evidence type="ECO:0000313" key="1">
    <source>
        <dbReference type="EMBL" id="CAG2058650.1"/>
    </source>
</evidence>